<evidence type="ECO:0000256" key="6">
    <source>
        <dbReference type="ARBA" id="ARBA00025166"/>
    </source>
</evidence>
<evidence type="ECO:0000313" key="11">
    <source>
        <dbReference type="Proteomes" id="UP000178449"/>
    </source>
</evidence>
<dbReference type="CDD" id="cd05389">
    <property type="entry name" value="CobQ_N"/>
    <property type="match status" value="1"/>
</dbReference>
<evidence type="ECO:0000256" key="4">
    <source>
        <dbReference type="ARBA" id="ARBA00022573"/>
    </source>
</evidence>
<feature type="domain" description="CobB/CobQ-like glutamine amidotransferase" evidence="9">
    <location>
        <begin position="253"/>
        <end position="416"/>
    </location>
</feature>
<evidence type="ECO:0000256" key="1">
    <source>
        <dbReference type="ARBA" id="ARBA00004953"/>
    </source>
</evidence>
<comment type="similarity">
    <text evidence="2 7">Belongs to the CobB/CobQ family. CobQ subfamily.</text>
</comment>
<dbReference type="SUPFAM" id="SSF52317">
    <property type="entry name" value="Class I glutamine amidotransferase-like"/>
    <property type="match status" value="1"/>
</dbReference>
<dbReference type="NCBIfam" id="TIGR00313">
    <property type="entry name" value="cobQ"/>
    <property type="match status" value="1"/>
</dbReference>
<feature type="domain" description="CobQ/CobB/MinD/ParA nucleotide binding" evidence="8">
    <location>
        <begin position="4"/>
        <end position="235"/>
    </location>
</feature>
<evidence type="ECO:0000259" key="8">
    <source>
        <dbReference type="Pfam" id="PF01656"/>
    </source>
</evidence>
<evidence type="ECO:0000313" key="10">
    <source>
        <dbReference type="EMBL" id="OGG95302.1"/>
    </source>
</evidence>
<dbReference type="InterPro" id="IPR002586">
    <property type="entry name" value="CobQ/CobB/MinD/ParA_Nub-bd_dom"/>
</dbReference>
<dbReference type="PANTHER" id="PTHR21343:SF1">
    <property type="entry name" value="COBYRIC ACID SYNTHASE"/>
    <property type="match status" value="1"/>
</dbReference>
<reference evidence="10 11" key="1">
    <citation type="journal article" date="2016" name="Nat. Commun.">
        <title>Thousands of microbial genomes shed light on interconnected biogeochemical processes in an aquifer system.</title>
        <authorList>
            <person name="Anantharaman K."/>
            <person name="Brown C.T."/>
            <person name="Hug L.A."/>
            <person name="Sharon I."/>
            <person name="Castelle C.J."/>
            <person name="Probst A.J."/>
            <person name="Thomas B.C."/>
            <person name="Singh A."/>
            <person name="Wilkins M.J."/>
            <person name="Karaoz U."/>
            <person name="Brodie E.L."/>
            <person name="Williams K.H."/>
            <person name="Hubbard S.S."/>
            <person name="Banfield J.F."/>
        </authorList>
    </citation>
    <scope>NUCLEOTIDE SEQUENCE [LARGE SCALE GENOMIC DNA]</scope>
</reference>
<dbReference type="GO" id="GO:0015420">
    <property type="term" value="F:ABC-type vitamin B12 transporter activity"/>
    <property type="evidence" value="ECO:0007669"/>
    <property type="project" value="UniProtKB-UniRule"/>
</dbReference>
<evidence type="ECO:0000256" key="5">
    <source>
        <dbReference type="ARBA" id="ARBA00022962"/>
    </source>
</evidence>
<dbReference type="InterPro" id="IPR047045">
    <property type="entry name" value="CobQ_N"/>
</dbReference>
<evidence type="ECO:0000259" key="9">
    <source>
        <dbReference type="Pfam" id="PF07685"/>
    </source>
</evidence>
<dbReference type="GO" id="GO:0003824">
    <property type="term" value="F:catalytic activity"/>
    <property type="evidence" value="ECO:0007669"/>
    <property type="project" value="InterPro"/>
</dbReference>
<keyword evidence="4 7" id="KW-0169">Cobalamin biosynthesis</keyword>
<dbReference type="HAMAP" id="MF_00028">
    <property type="entry name" value="CobQ"/>
    <property type="match status" value="1"/>
</dbReference>
<evidence type="ECO:0000256" key="3">
    <source>
        <dbReference type="ARBA" id="ARBA00019833"/>
    </source>
</evidence>
<name>A0A1F6GB26_9PROT</name>
<dbReference type="NCBIfam" id="NF001989">
    <property type="entry name" value="PRK00784.1"/>
    <property type="match status" value="1"/>
</dbReference>
<dbReference type="InterPro" id="IPR027417">
    <property type="entry name" value="P-loop_NTPase"/>
</dbReference>
<protein>
    <recommendedName>
        <fullName evidence="3 7">Cobyric acid synthase</fullName>
    </recommendedName>
</protein>
<dbReference type="Pfam" id="PF01656">
    <property type="entry name" value="CbiA"/>
    <property type="match status" value="1"/>
</dbReference>
<comment type="caution">
    <text evidence="10">The sequence shown here is derived from an EMBL/GenBank/DDBJ whole genome shotgun (WGS) entry which is preliminary data.</text>
</comment>
<dbReference type="PROSITE" id="PS51274">
    <property type="entry name" value="GATASE_COBBQ"/>
    <property type="match status" value="1"/>
</dbReference>
<dbReference type="AlphaFoldDB" id="A0A1F6GB26"/>
<organism evidence="10 11">
    <name type="scientific">Candidatus Lambdaproteobacteria bacterium RIFOXYD2_FULL_50_16</name>
    <dbReference type="NCBI Taxonomy" id="1817772"/>
    <lineage>
        <taxon>Bacteria</taxon>
        <taxon>Pseudomonadati</taxon>
        <taxon>Pseudomonadota</taxon>
        <taxon>Candidatus Lambdaproteobacteria</taxon>
    </lineage>
</organism>
<proteinExistence type="inferred from homology"/>
<accession>A0A1F6GB26</accession>
<dbReference type="Gene3D" id="3.40.50.880">
    <property type="match status" value="1"/>
</dbReference>
<dbReference type="STRING" id="1817772.A2527_08795"/>
<dbReference type="InterPro" id="IPR033949">
    <property type="entry name" value="CobQ_GATase1"/>
</dbReference>
<dbReference type="Proteomes" id="UP000178449">
    <property type="component" value="Unassembled WGS sequence"/>
</dbReference>
<comment type="function">
    <text evidence="6 7">Catalyzes amidations at positions B, D, E, and G on adenosylcobyrinic A,C-diamide. NH(2) groups are provided by glutamine, and one molecule of ATP is hydrogenolyzed for each amidation.</text>
</comment>
<dbReference type="UniPathway" id="UPA00148"/>
<dbReference type="SUPFAM" id="SSF52540">
    <property type="entry name" value="P-loop containing nucleoside triphosphate hydrolases"/>
    <property type="match status" value="1"/>
</dbReference>
<dbReference type="Pfam" id="PF07685">
    <property type="entry name" value="GATase_3"/>
    <property type="match status" value="1"/>
</dbReference>
<dbReference type="CDD" id="cd01750">
    <property type="entry name" value="GATase1_CobQ"/>
    <property type="match status" value="1"/>
</dbReference>
<dbReference type="EMBL" id="MFNE01000026">
    <property type="protein sequence ID" value="OGG95302.1"/>
    <property type="molecule type" value="Genomic_DNA"/>
</dbReference>
<evidence type="ECO:0000256" key="2">
    <source>
        <dbReference type="ARBA" id="ARBA00006205"/>
    </source>
</evidence>
<feature type="active site" evidence="7">
    <location>
        <position position="411"/>
    </location>
</feature>
<dbReference type="InterPro" id="IPR029062">
    <property type="entry name" value="Class_I_gatase-like"/>
</dbReference>
<dbReference type="GO" id="GO:0009236">
    <property type="term" value="P:cobalamin biosynthetic process"/>
    <property type="evidence" value="ECO:0007669"/>
    <property type="project" value="UniProtKB-UniRule"/>
</dbReference>
<dbReference type="PANTHER" id="PTHR21343">
    <property type="entry name" value="DETHIOBIOTIN SYNTHETASE"/>
    <property type="match status" value="1"/>
</dbReference>
<feature type="active site" description="Nucleophile" evidence="7">
    <location>
        <position position="331"/>
    </location>
</feature>
<gene>
    <name evidence="7" type="primary">cobQ</name>
    <name evidence="10" type="ORF">A2527_08795</name>
</gene>
<keyword evidence="5 7" id="KW-0315">Glutamine amidotransferase</keyword>
<evidence type="ECO:0000256" key="7">
    <source>
        <dbReference type="HAMAP-Rule" id="MF_00028"/>
    </source>
</evidence>
<comment type="pathway">
    <text evidence="1 7">Cofactor biosynthesis; adenosylcobalamin biosynthesis.</text>
</comment>
<dbReference type="InterPro" id="IPR011698">
    <property type="entry name" value="GATase_3"/>
</dbReference>
<dbReference type="InterPro" id="IPR004459">
    <property type="entry name" value="CobQ_synth"/>
</dbReference>
<dbReference type="Gene3D" id="3.40.50.300">
    <property type="entry name" value="P-loop containing nucleotide triphosphate hydrolases"/>
    <property type="match status" value="1"/>
</dbReference>
<sequence>MTSLAILGTGSDVGKSLVTALILRLLKDRGIQAAPFKAQNMSNNSAVTSEGLEIGRAQWMQATAAGLLPEVLMNPVLVKPQADHSSQLVVMGRPVGQLVRERYFERAEELKAQAYSAFRTLREKYPNIVVEGAGSLAEVNLRHRDYINLGLAREFNIPVILVADIDRGGVFAQIVGSLEIISPEDRALIKGILINRFRGSALLFQDGIDWIEKRTGLPVLGLLPYRKDLKLPAEDAVVLDQLVEPHRPTGPAIAVIAYPRISNFTDFDPLQNIPGIELHYLRKPRNLSDYSLVVLPGSKAVVADLDWLRGEGWLEEIESYRRDGGKILGVCGGFQMMGQRIEDPLGVESDQPFAQGLGLIPMVTVFSAHKVLKQKGPAYEIHQGQSHFLSDHQPWLGDGWRGDEGWGSYQHGLFEDQIFLAQFLKQALGLDLELPAQSDPYQNLAEALGPHLDLDRLIQIMEAGA</sequence>